<protein>
    <submittedName>
        <fullName evidence="2">Uncharacterized protein</fullName>
    </submittedName>
</protein>
<feature type="region of interest" description="Disordered" evidence="1">
    <location>
        <begin position="165"/>
        <end position="189"/>
    </location>
</feature>
<dbReference type="AlphaFoldDB" id="A0A2T2N889"/>
<feature type="compositionally biased region" description="Low complexity" evidence="1">
    <location>
        <begin position="8"/>
        <end position="21"/>
    </location>
</feature>
<dbReference type="EMBL" id="KZ678143">
    <property type="protein sequence ID" value="PSN61681.1"/>
    <property type="molecule type" value="Genomic_DNA"/>
</dbReference>
<proteinExistence type="predicted"/>
<feature type="region of interest" description="Disordered" evidence="1">
    <location>
        <begin position="1"/>
        <end position="27"/>
    </location>
</feature>
<name>A0A2T2N889_CORCC</name>
<organism evidence="2 3">
    <name type="scientific">Corynespora cassiicola Philippines</name>
    <dbReference type="NCBI Taxonomy" id="1448308"/>
    <lineage>
        <taxon>Eukaryota</taxon>
        <taxon>Fungi</taxon>
        <taxon>Dikarya</taxon>
        <taxon>Ascomycota</taxon>
        <taxon>Pezizomycotina</taxon>
        <taxon>Dothideomycetes</taxon>
        <taxon>Pleosporomycetidae</taxon>
        <taxon>Pleosporales</taxon>
        <taxon>Corynesporascaceae</taxon>
        <taxon>Corynespora</taxon>
    </lineage>
</organism>
<feature type="compositionally biased region" description="Low complexity" evidence="1">
    <location>
        <begin position="129"/>
        <end position="140"/>
    </location>
</feature>
<accession>A0A2T2N889</accession>
<reference evidence="2 3" key="1">
    <citation type="journal article" date="2018" name="Front. Microbiol.">
        <title>Genome-Wide Analysis of Corynespora cassiicola Leaf Fall Disease Putative Effectors.</title>
        <authorList>
            <person name="Lopez D."/>
            <person name="Ribeiro S."/>
            <person name="Label P."/>
            <person name="Fumanal B."/>
            <person name="Venisse J.S."/>
            <person name="Kohler A."/>
            <person name="de Oliveira R.R."/>
            <person name="Labutti K."/>
            <person name="Lipzen A."/>
            <person name="Lail K."/>
            <person name="Bauer D."/>
            <person name="Ohm R.A."/>
            <person name="Barry K.W."/>
            <person name="Spatafora J."/>
            <person name="Grigoriev I.V."/>
            <person name="Martin F.M."/>
            <person name="Pujade-Renaud V."/>
        </authorList>
    </citation>
    <scope>NUCLEOTIDE SEQUENCE [LARGE SCALE GENOMIC DNA]</scope>
    <source>
        <strain evidence="2 3">Philippines</strain>
    </source>
</reference>
<dbReference type="Proteomes" id="UP000240883">
    <property type="component" value="Unassembled WGS sequence"/>
</dbReference>
<feature type="region of interest" description="Disordered" evidence="1">
    <location>
        <begin position="99"/>
        <end position="145"/>
    </location>
</feature>
<evidence type="ECO:0000313" key="2">
    <source>
        <dbReference type="EMBL" id="PSN61681.1"/>
    </source>
</evidence>
<keyword evidence="3" id="KW-1185">Reference proteome</keyword>
<gene>
    <name evidence="2" type="ORF">BS50DRAFT_144254</name>
</gene>
<evidence type="ECO:0000313" key="3">
    <source>
        <dbReference type="Proteomes" id="UP000240883"/>
    </source>
</evidence>
<feature type="compositionally biased region" description="Basic residues" evidence="1">
    <location>
        <begin position="166"/>
        <end position="185"/>
    </location>
</feature>
<evidence type="ECO:0000256" key="1">
    <source>
        <dbReference type="SAM" id="MobiDB-lite"/>
    </source>
</evidence>
<sequence length="204" mass="22123">MAPVRDSQTGPTGQAGQPGAGLAQRNPPKRAQTFHVCFAPCWTFARSSLDGHRMGAGRPFGRLVGRVGSAGRVCAQETTGTACTVCVRVCTSCVARLDSSTRPPEETYRRHPPTQYSGAASCPPPPRQPRAQSQRQPAPSTGCASAHARRTAHCLPLASLCEAPRPRRRRRRRPRPRPQLQHRKLNSVPCRCPTTALPDAVLPR</sequence>